<evidence type="ECO:0000313" key="2">
    <source>
        <dbReference type="EMBL" id="APS42406.1"/>
    </source>
</evidence>
<keyword evidence="3" id="KW-1185">Reference proteome</keyword>
<reference evidence="2 3" key="1">
    <citation type="submission" date="2016-02" db="EMBL/GenBank/DDBJ databases">
        <title>Complete Genome Sequence of Weissella jogaejeotgali FOL01.</title>
        <authorList>
            <person name="Lee J.-H."/>
            <person name="Ku H.-J."/>
        </authorList>
    </citation>
    <scope>NUCLEOTIDE SEQUENCE [LARGE SCALE GENOMIC DNA]</scope>
    <source>
        <strain evidence="2 3">FOL01</strain>
    </source>
</reference>
<dbReference type="InterPro" id="IPR041657">
    <property type="entry name" value="HTH_17"/>
</dbReference>
<sequence length="76" mass="8759">MTKTIDNEMEILLSASEAAMLLGVSRATFKDMVHQYDLPRLRVNKAIKYPKKALLERINHIATHFQEYLSLEDLLA</sequence>
<evidence type="ECO:0000259" key="1">
    <source>
        <dbReference type="Pfam" id="PF12728"/>
    </source>
</evidence>
<name>A0A1L6RD02_9LACO</name>
<dbReference type="STRING" id="1631871.FOL01_1547"/>
<dbReference type="EMBL" id="CP014332">
    <property type="protein sequence ID" value="APS42406.1"/>
    <property type="molecule type" value="Genomic_DNA"/>
</dbReference>
<evidence type="ECO:0000313" key="3">
    <source>
        <dbReference type="Proteomes" id="UP000185473"/>
    </source>
</evidence>
<organism evidence="2 3">
    <name type="scientific">Weissella jogaejeotgali</name>
    <dbReference type="NCBI Taxonomy" id="1631871"/>
    <lineage>
        <taxon>Bacteria</taxon>
        <taxon>Bacillati</taxon>
        <taxon>Bacillota</taxon>
        <taxon>Bacilli</taxon>
        <taxon>Lactobacillales</taxon>
        <taxon>Lactobacillaceae</taxon>
        <taxon>Weissella</taxon>
    </lineage>
</organism>
<dbReference type="KEGG" id="wjo:FOL01_1547"/>
<dbReference type="AlphaFoldDB" id="A0A1L6RD02"/>
<dbReference type="RefSeq" id="WP_075270150.1">
    <property type="nucleotide sequence ID" value="NZ_CP014332.1"/>
</dbReference>
<protein>
    <recommendedName>
        <fullName evidence="1">Helix-turn-helix domain-containing protein</fullName>
    </recommendedName>
</protein>
<proteinExistence type="predicted"/>
<accession>A0A1L6RD02</accession>
<dbReference type="Proteomes" id="UP000185473">
    <property type="component" value="Chromosome"/>
</dbReference>
<feature type="domain" description="Helix-turn-helix" evidence="1">
    <location>
        <begin position="12"/>
        <end position="58"/>
    </location>
</feature>
<dbReference type="OrthoDB" id="1853825at2"/>
<dbReference type="Pfam" id="PF12728">
    <property type="entry name" value="HTH_17"/>
    <property type="match status" value="1"/>
</dbReference>
<gene>
    <name evidence="2" type="ORF">FOL01_1547</name>
</gene>